<proteinExistence type="predicted"/>
<evidence type="ECO:0000313" key="1">
    <source>
        <dbReference type="EMBL" id="KND92897.1"/>
    </source>
</evidence>
<reference evidence="1 2" key="1">
    <citation type="journal article" date="2015" name="BMC Genomics">
        <title>The genome of the truffle-parasite Tolypocladium ophioglossoides and the evolution of antifungal peptaibiotics.</title>
        <authorList>
            <person name="Quandt C.A."/>
            <person name="Bushley K.E."/>
            <person name="Spatafora J.W."/>
        </authorList>
    </citation>
    <scope>NUCLEOTIDE SEQUENCE [LARGE SCALE GENOMIC DNA]</scope>
    <source>
        <strain evidence="1 2">CBS 100239</strain>
    </source>
</reference>
<gene>
    <name evidence="1" type="ORF">TOPH_02401</name>
</gene>
<accession>A0A0L0NFI8</accession>
<dbReference type="EMBL" id="LFRF01000004">
    <property type="protein sequence ID" value="KND92897.1"/>
    <property type="molecule type" value="Genomic_DNA"/>
</dbReference>
<protein>
    <submittedName>
        <fullName evidence="1">Uncharacterized protein</fullName>
    </submittedName>
</protein>
<dbReference type="AlphaFoldDB" id="A0A0L0NFI8"/>
<dbReference type="OrthoDB" id="5151532at2759"/>
<feature type="non-terminal residue" evidence="1">
    <location>
        <position position="1"/>
    </location>
</feature>
<organism evidence="1 2">
    <name type="scientific">Tolypocladium ophioglossoides (strain CBS 100239)</name>
    <name type="common">Snaketongue truffleclub</name>
    <name type="synonym">Elaphocordyceps ophioglossoides</name>
    <dbReference type="NCBI Taxonomy" id="1163406"/>
    <lineage>
        <taxon>Eukaryota</taxon>
        <taxon>Fungi</taxon>
        <taxon>Dikarya</taxon>
        <taxon>Ascomycota</taxon>
        <taxon>Pezizomycotina</taxon>
        <taxon>Sordariomycetes</taxon>
        <taxon>Hypocreomycetidae</taxon>
        <taxon>Hypocreales</taxon>
        <taxon>Ophiocordycipitaceae</taxon>
        <taxon>Tolypocladium</taxon>
    </lineage>
</organism>
<keyword evidence="2" id="KW-1185">Reference proteome</keyword>
<evidence type="ECO:0000313" key="2">
    <source>
        <dbReference type="Proteomes" id="UP000036947"/>
    </source>
</evidence>
<sequence length="174" mass="20143">LVKGKKGRKKKTFLTIENFCRNSYDYVHEGSQTNNANLLNTYCFTKPRISPQIYKGGLQRNRHKPCDWRRTYFNRIKHMLLKERIRLAKSMTLRALPRSPEWISTLKDLIALRMNDSSRSDRSISIDVSKRTLRDGTGRSVLLPLQRVGDKQKKNSRATAKTILTTAISNFDAT</sequence>
<feature type="non-terminal residue" evidence="1">
    <location>
        <position position="174"/>
    </location>
</feature>
<name>A0A0L0NFI8_TOLOC</name>
<dbReference type="Proteomes" id="UP000036947">
    <property type="component" value="Unassembled WGS sequence"/>
</dbReference>
<comment type="caution">
    <text evidence="1">The sequence shown here is derived from an EMBL/GenBank/DDBJ whole genome shotgun (WGS) entry which is preliminary data.</text>
</comment>